<feature type="region of interest" description="Disordered" evidence="1">
    <location>
        <begin position="65"/>
        <end position="193"/>
    </location>
</feature>
<feature type="compositionally biased region" description="Polar residues" evidence="1">
    <location>
        <begin position="15"/>
        <end position="34"/>
    </location>
</feature>
<accession>A0A9P0BBR9</accession>
<feature type="compositionally biased region" description="Basic and acidic residues" evidence="1">
    <location>
        <begin position="163"/>
        <end position="182"/>
    </location>
</feature>
<feature type="region of interest" description="Disordered" evidence="1">
    <location>
        <begin position="208"/>
        <end position="238"/>
    </location>
</feature>
<dbReference type="OrthoDB" id="6724028at2759"/>
<keyword evidence="3" id="KW-1185">Reference proteome</keyword>
<reference evidence="2" key="1">
    <citation type="submission" date="2021-12" db="EMBL/GenBank/DDBJ databases">
        <authorList>
            <person name="King R."/>
        </authorList>
    </citation>
    <scope>NUCLEOTIDE SEQUENCE</scope>
</reference>
<dbReference type="Proteomes" id="UP001154078">
    <property type="component" value="Chromosome 6"/>
</dbReference>
<feature type="compositionally biased region" description="Polar residues" evidence="1">
    <location>
        <begin position="132"/>
        <end position="142"/>
    </location>
</feature>
<name>A0A9P0BBR9_BRAAE</name>
<sequence length="238" mass="26426">MFAKKTNRRKGVVTTGKSSASNSLDWDSPSNKTGTVKRRPISTEVEDVDAVIRDAGGKYKDRSIYEPMSPLEKNGDKTLWQRPSKIPGYVPYPERPISSNHLPDVPKNPDDNQEDIVQCERPRNGPKWLPLSEQNSYRSGNSKVAGESFKDKDVQYHQIEPGGLREGRHSRESGSKTGKVSDSDSGIASPLSPGSVYGILGYLDRNNISPLPRCDESLPKADIRKDSKHGPEQIKVRK</sequence>
<gene>
    <name evidence="2" type="ORF">MELIAE_LOCUS9660</name>
</gene>
<feature type="region of interest" description="Disordered" evidence="1">
    <location>
        <begin position="1"/>
        <end position="43"/>
    </location>
</feature>
<dbReference type="AlphaFoldDB" id="A0A9P0BBR9"/>
<evidence type="ECO:0000256" key="1">
    <source>
        <dbReference type="SAM" id="MobiDB-lite"/>
    </source>
</evidence>
<feature type="compositionally biased region" description="Basic residues" evidence="1">
    <location>
        <begin position="1"/>
        <end position="11"/>
    </location>
</feature>
<protein>
    <submittedName>
        <fullName evidence="2">Uncharacterized protein</fullName>
    </submittedName>
</protein>
<evidence type="ECO:0000313" key="3">
    <source>
        <dbReference type="Proteomes" id="UP001154078"/>
    </source>
</evidence>
<organism evidence="2 3">
    <name type="scientific">Brassicogethes aeneus</name>
    <name type="common">Rape pollen beetle</name>
    <name type="synonym">Meligethes aeneus</name>
    <dbReference type="NCBI Taxonomy" id="1431903"/>
    <lineage>
        <taxon>Eukaryota</taxon>
        <taxon>Metazoa</taxon>
        <taxon>Ecdysozoa</taxon>
        <taxon>Arthropoda</taxon>
        <taxon>Hexapoda</taxon>
        <taxon>Insecta</taxon>
        <taxon>Pterygota</taxon>
        <taxon>Neoptera</taxon>
        <taxon>Endopterygota</taxon>
        <taxon>Coleoptera</taxon>
        <taxon>Polyphaga</taxon>
        <taxon>Cucujiformia</taxon>
        <taxon>Nitidulidae</taxon>
        <taxon>Meligethinae</taxon>
        <taxon>Brassicogethes</taxon>
    </lineage>
</organism>
<proteinExistence type="predicted"/>
<feature type="compositionally biased region" description="Basic and acidic residues" evidence="1">
    <location>
        <begin position="213"/>
        <end position="238"/>
    </location>
</feature>
<dbReference type="EMBL" id="OV121137">
    <property type="protein sequence ID" value="CAH0559612.1"/>
    <property type="molecule type" value="Genomic_DNA"/>
</dbReference>
<evidence type="ECO:0000313" key="2">
    <source>
        <dbReference type="EMBL" id="CAH0559612.1"/>
    </source>
</evidence>